<name>A0ABY2AWU8_9FLAO</name>
<dbReference type="SUPFAM" id="SSF52096">
    <property type="entry name" value="ClpP/crotonase"/>
    <property type="match status" value="1"/>
</dbReference>
<protein>
    <submittedName>
        <fullName evidence="2">Methylglutaconyl-CoA hydratase</fullName>
    </submittedName>
</protein>
<evidence type="ECO:0000313" key="2">
    <source>
        <dbReference type="EMBL" id="TCN53870.1"/>
    </source>
</evidence>
<evidence type="ECO:0000313" key="3">
    <source>
        <dbReference type="Proteomes" id="UP000295270"/>
    </source>
</evidence>
<dbReference type="InterPro" id="IPR029045">
    <property type="entry name" value="ClpP/crotonase-like_dom_sf"/>
</dbReference>
<dbReference type="PANTHER" id="PTHR42964">
    <property type="entry name" value="ENOYL-COA HYDRATASE"/>
    <property type="match status" value="1"/>
</dbReference>
<comment type="similarity">
    <text evidence="1">Belongs to the enoyl-CoA hydratase/isomerase family.</text>
</comment>
<sequence length="289" mass="31863">MREQIKSIIFQKANFKTGSDENNYQNRNFTIKFIFMSSEYQSGSLQTTIQNAVATVQFGHPASNSFPRQLLDRLTSEINWLSNNETISVIVLQSEGNKVFCSGASFDELLAVENEEQGKAFFSGFAHLLNAMRKCSKIIMGRVQGKAVGGGVGIIAACDYTLATPESAVKLSELAIGIGPFVIEPAVSRKIGKMAMAEMTLAAHEWKSADWALQNGLFSAIHGANELDAAVEDFAQKLSSYNPQALFEMKKIIWEGTENWETLLVERAAITGKLVLSDFTRKALTQFKK</sequence>
<dbReference type="EMBL" id="SLWA01000008">
    <property type="protein sequence ID" value="TCN53870.1"/>
    <property type="molecule type" value="Genomic_DNA"/>
</dbReference>
<organism evidence="2 3">
    <name type="scientific">Flavobacterium circumlabens</name>
    <dbReference type="NCBI Taxonomy" id="2133765"/>
    <lineage>
        <taxon>Bacteria</taxon>
        <taxon>Pseudomonadati</taxon>
        <taxon>Bacteroidota</taxon>
        <taxon>Flavobacteriia</taxon>
        <taxon>Flavobacteriales</taxon>
        <taxon>Flavobacteriaceae</taxon>
        <taxon>Flavobacterium</taxon>
    </lineage>
</organism>
<dbReference type="CDD" id="cd06558">
    <property type="entry name" value="crotonase-like"/>
    <property type="match status" value="1"/>
</dbReference>
<proteinExistence type="inferred from homology"/>
<keyword evidence="3" id="KW-1185">Reference proteome</keyword>
<dbReference type="Gene3D" id="3.90.226.10">
    <property type="entry name" value="2-enoyl-CoA Hydratase, Chain A, domain 1"/>
    <property type="match status" value="1"/>
</dbReference>
<comment type="caution">
    <text evidence="2">The sequence shown here is derived from an EMBL/GenBank/DDBJ whole genome shotgun (WGS) entry which is preliminary data.</text>
</comment>
<dbReference type="InterPro" id="IPR051683">
    <property type="entry name" value="Enoyl-CoA_Hydratase/Isomerase"/>
</dbReference>
<dbReference type="Pfam" id="PF00378">
    <property type="entry name" value="ECH_1"/>
    <property type="match status" value="1"/>
</dbReference>
<reference evidence="2 3" key="1">
    <citation type="journal article" date="2015" name="Stand. Genomic Sci.">
        <title>Genomic Encyclopedia of Bacterial and Archaeal Type Strains, Phase III: the genomes of soil and plant-associated and newly described type strains.</title>
        <authorList>
            <person name="Whitman W.B."/>
            <person name="Woyke T."/>
            <person name="Klenk H.P."/>
            <person name="Zhou Y."/>
            <person name="Lilburn T.G."/>
            <person name="Beck B.J."/>
            <person name="De Vos P."/>
            <person name="Vandamme P."/>
            <person name="Eisen J.A."/>
            <person name="Garrity G."/>
            <person name="Hugenholtz P."/>
            <person name="Kyrpides N.C."/>
        </authorList>
    </citation>
    <scope>NUCLEOTIDE SEQUENCE [LARGE SCALE GENOMIC DNA]</scope>
    <source>
        <strain evidence="2 3">P5626</strain>
    </source>
</reference>
<dbReference type="InterPro" id="IPR001753">
    <property type="entry name" value="Enoyl-CoA_hydra/iso"/>
</dbReference>
<dbReference type="Proteomes" id="UP000295270">
    <property type="component" value="Unassembled WGS sequence"/>
</dbReference>
<accession>A0ABY2AWU8</accession>
<gene>
    <name evidence="2" type="ORF">EV142_108176</name>
</gene>
<evidence type="ECO:0000256" key="1">
    <source>
        <dbReference type="ARBA" id="ARBA00005254"/>
    </source>
</evidence>
<dbReference type="PANTHER" id="PTHR42964:SF1">
    <property type="entry name" value="POLYKETIDE BIOSYNTHESIS ENOYL-COA HYDRATASE PKSH-RELATED"/>
    <property type="match status" value="1"/>
</dbReference>